<feature type="compositionally biased region" description="Polar residues" evidence="1">
    <location>
        <begin position="369"/>
        <end position="378"/>
    </location>
</feature>
<feature type="region of interest" description="Disordered" evidence="1">
    <location>
        <begin position="402"/>
        <end position="477"/>
    </location>
</feature>
<feature type="region of interest" description="Disordered" evidence="1">
    <location>
        <begin position="180"/>
        <end position="201"/>
    </location>
</feature>
<feature type="transmembrane region" description="Helical" evidence="2">
    <location>
        <begin position="14"/>
        <end position="34"/>
    </location>
</feature>
<feature type="compositionally biased region" description="Polar residues" evidence="1">
    <location>
        <begin position="283"/>
        <end position="299"/>
    </location>
</feature>
<dbReference type="Proteomes" id="UP000694920">
    <property type="component" value="Unplaced"/>
</dbReference>
<feature type="compositionally biased region" description="Basic and acidic residues" evidence="1">
    <location>
        <begin position="241"/>
        <end position="262"/>
    </location>
</feature>
<feature type="region of interest" description="Disordered" evidence="1">
    <location>
        <begin position="221"/>
        <end position="389"/>
    </location>
</feature>
<accession>A0AAJ7C318</accession>
<feature type="compositionally biased region" description="Basic and acidic residues" evidence="1">
    <location>
        <begin position="465"/>
        <end position="477"/>
    </location>
</feature>
<evidence type="ECO:0000256" key="2">
    <source>
        <dbReference type="SAM" id="Phobius"/>
    </source>
</evidence>
<keyword evidence="3" id="KW-1185">Reference proteome</keyword>
<feature type="compositionally biased region" description="Low complexity" evidence="1">
    <location>
        <begin position="424"/>
        <end position="434"/>
    </location>
</feature>
<evidence type="ECO:0000313" key="4">
    <source>
        <dbReference type="RefSeq" id="XP_015600284.1"/>
    </source>
</evidence>
<evidence type="ECO:0000313" key="3">
    <source>
        <dbReference type="Proteomes" id="UP000694920"/>
    </source>
</evidence>
<feature type="compositionally biased region" description="Acidic residues" evidence="1">
    <location>
        <begin position="449"/>
        <end position="464"/>
    </location>
</feature>
<organism evidence="3 4">
    <name type="scientific">Cephus cinctus</name>
    <name type="common">Wheat stem sawfly</name>
    <dbReference type="NCBI Taxonomy" id="211228"/>
    <lineage>
        <taxon>Eukaryota</taxon>
        <taxon>Metazoa</taxon>
        <taxon>Ecdysozoa</taxon>
        <taxon>Arthropoda</taxon>
        <taxon>Hexapoda</taxon>
        <taxon>Insecta</taxon>
        <taxon>Pterygota</taxon>
        <taxon>Neoptera</taxon>
        <taxon>Endopterygota</taxon>
        <taxon>Hymenoptera</taxon>
        <taxon>Cephoidea</taxon>
        <taxon>Cephidae</taxon>
        <taxon>Cephus</taxon>
    </lineage>
</organism>
<keyword evidence="2" id="KW-0812">Transmembrane</keyword>
<protein>
    <submittedName>
        <fullName evidence="4">Golgi integral membrane protein 4 isoform X2</fullName>
    </submittedName>
</protein>
<evidence type="ECO:0000256" key="1">
    <source>
        <dbReference type="SAM" id="MobiDB-lite"/>
    </source>
</evidence>
<reference evidence="4" key="1">
    <citation type="submission" date="2025-08" db="UniProtKB">
        <authorList>
            <consortium name="RefSeq"/>
        </authorList>
    </citation>
    <scope>IDENTIFICATION</scope>
</reference>
<proteinExistence type="predicted"/>
<dbReference type="AlphaFoldDB" id="A0AAJ7C318"/>
<keyword evidence="2" id="KW-1133">Transmembrane helix</keyword>
<name>A0AAJ7C318_CEPCN</name>
<feature type="compositionally biased region" description="Basic and acidic residues" evidence="1">
    <location>
        <begin position="319"/>
        <end position="334"/>
    </location>
</feature>
<dbReference type="GeneID" id="107270106"/>
<feature type="compositionally biased region" description="Basic and acidic residues" evidence="1">
    <location>
        <begin position="180"/>
        <end position="192"/>
    </location>
</feature>
<sequence>MNGSRLGRGRGGRLAVYGGGGVVLLLLVFLYRAATSEMARLRELNMQCSKQQEALAAQLHVIFEYKVQLEKSLADEKSSNLAIKQELQHRASREKTLRDKDSMEALQRFNSLQQTYKMLQTEKQDLQEECSNKRKQALEDINKLESTVKDLKGQLLNAREDKVKSLEHLKNKHLELETEKSQLEEKYSELKKSTANSASEMEHLKKEVFQLKRELVEAQKSCKSSGVLPSAASIKSSQQMEPHHQESHHLAKLEAQKNHEPPAGRQESIASTVEKSASPGKYDNTTRATSSSAVISGTKSLPARSNRLPEGVPPILRINDPKLENEDGLDEKRTSKISSNIKQPNEDTEVNQHSKAKPAEAGSKDNNKNDINLESLQRNPGEPIVERPENWVWPKVRHGVQEVGDEPNHLDKIPGFEPDGNPEAGDAADYQYDGGDYEKDVQQKNNDLGIEEGEDEAEEEDDRADYDNDNMKAGKHK</sequence>
<keyword evidence="2" id="KW-0472">Membrane</keyword>
<dbReference type="KEGG" id="ccin:107270106"/>
<gene>
    <name evidence="4" type="primary">LOC107270106</name>
</gene>
<dbReference type="RefSeq" id="XP_015600284.1">
    <property type="nucleotide sequence ID" value="XM_015744798.2"/>
</dbReference>